<dbReference type="AlphaFoldDB" id="A0A917E7N3"/>
<evidence type="ECO:0000256" key="3">
    <source>
        <dbReference type="ARBA" id="ARBA00022989"/>
    </source>
</evidence>
<evidence type="ECO:0000313" key="6">
    <source>
        <dbReference type="EMBL" id="GGE12958.1"/>
    </source>
</evidence>
<gene>
    <name evidence="6" type="ORF">GCM10011529_19170</name>
</gene>
<dbReference type="EMBL" id="BMJM01000006">
    <property type="protein sequence ID" value="GGE12958.1"/>
    <property type="molecule type" value="Genomic_DNA"/>
</dbReference>
<keyword evidence="2 5" id="KW-0812">Transmembrane</keyword>
<name>A0A917E7N3_9SPHN</name>
<organism evidence="6 7">
    <name type="scientific">Sandarakinorhabdus glacialis</name>
    <dbReference type="NCBI Taxonomy" id="1614636"/>
    <lineage>
        <taxon>Bacteria</taxon>
        <taxon>Pseudomonadati</taxon>
        <taxon>Pseudomonadota</taxon>
        <taxon>Alphaproteobacteria</taxon>
        <taxon>Sphingomonadales</taxon>
        <taxon>Sphingosinicellaceae</taxon>
        <taxon>Sandarakinorhabdus</taxon>
    </lineage>
</organism>
<sequence>MAEAGGFDADKEFAGAGRCKVEFGEAQWQTFSERPHGAAGIEDGGGDLHVSLPLATLRLAARRGGQVKTRGTLPGQASLTGMDTITIVGTIGAIASVASFTPQAWKTIKTRSTDDLSAGMYGLTCLSFAMWLTFGILKGEWTMIIPNAACLALAAFIFVLILLPAHKTEKVAETLDPTTDGA</sequence>
<feature type="transmembrane region" description="Helical" evidence="5">
    <location>
        <begin position="118"/>
        <end position="137"/>
    </location>
</feature>
<protein>
    <recommendedName>
        <fullName evidence="8">PQ-loop repeat-containing protein</fullName>
    </recommendedName>
</protein>
<comment type="caution">
    <text evidence="6">The sequence shown here is derived from an EMBL/GenBank/DDBJ whole genome shotgun (WGS) entry which is preliminary data.</text>
</comment>
<accession>A0A917E7N3</accession>
<reference evidence="6" key="2">
    <citation type="submission" date="2020-09" db="EMBL/GenBank/DDBJ databases">
        <authorList>
            <person name="Sun Q."/>
            <person name="Zhou Y."/>
        </authorList>
    </citation>
    <scope>NUCLEOTIDE SEQUENCE</scope>
    <source>
        <strain evidence="6">CGMCC 1.15519</strain>
    </source>
</reference>
<feature type="transmembrane region" description="Helical" evidence="5">
    <location>
        <begin position="143"/>
        <end position="163"/>
    </location>
</feature>
<reference evidence="6" key="1">
    <citation type="journal article" date="2014" name="Int. J. Syst. Evol. Microbiol.">
        <title>Complete genome sequence of Corynebacterium casei LMG S-19264T (=DSM 44701T), isolated from a smear-ripened cheese.</title>
        <authorList>
            <consortium name="US DOE Joint Genome Institute (JGI-PGF)"/>
            <person name="Walter F."/>
            <person name="Albersmeier A."/>
            <person name="Kalinowski J."/>
            <person name="Ruckert C."/>
        </authorList>
    </citation>
    <scope>NUCLEOTIDE SEQUENCE</scope>
    <source>
        <strain evidence="6">CGMCC 1.15519</strain>
    </source>
</reference>
<dbReference type="Proteomes" id="UP000635071">
    <property type="component" value="Unassembled WGS sequence"/>
</dbReference>
<evidence type="ECO:0000256" key="1">
    <source>
        <dbReference type="ARBA" id="ARBA00004141"/>
    </source>
</evidence>
<keyword evidence="3 5" id="KW-1133">Transmembrane helix</keyword>
<proteinExistence type="predicted"/>
<dbReference type="Pfam" id="PF04193">
    <property type="entry name" value="PQ-loop"/>
    <property type="match status" value="1"/>
</dbReference>
<dbReference type="Gene3D" id="1.20.1280.290">
    <property type="match status" value="1"/>
</dbReference>
<evidence type="ECO:0000256" key="2">
    <source>
        <dbReference type="ARBA" id="ARBA00022692"/>
    </source>
</evidence>
<evidence type="ECO:0000313" key="7">
    <source>
        <dbReference type="Proteomes" id="UP000635071"/>
    </source>
</evidence>
<evidence type="ECO:0008006" key="8">
    <source>
        <dbReference type="Google" id="ProtNLM"/>
    </source>
</evidence>
<dbReference type="InterPro" id="IPR006603">
    <property type="entry name" value="PQ-loop_rpt"/>
</dbReference>
<keyword evidence="7" id="KW-1185">Reference proteome</keyword>
<evidence type="ECO:0000256" key="5">
    <source>
        <dbReference type="SAM" id="Phobius"/>
    </source>
</evidence>
<keyword evidence="4 5" id="KW-0472">Membrane</keyword>
<comment type="subcellular location">
    <subcellularLocation>
        <location evidence="1">Membrane</location>
        <topology evidence="1">Multi-pass membrane protein</topology>
    </subcellularLocation>
</comment>
<dbReference type="GO" id="GO:0016020">
    <property type="term" value="C:membrane"/>
    <property type="evidence" value="ECO:0007669"/>
    <property type="project" value="UniProtKB-SubCell"/>
</dbReference>
<evidence type="ECO:0000256" key="4">
    <source>
        <dbReference type="ARBA" id="ARBA00023136"/>
    </source>
</evidence>